<comment type="caution">
    <text evidence="6">The sequence shown here is derived from an EMBL/GenBank/DDBJ whole genome shotgun (WGS) entry which is preliminary data.</text>
</comment>
<keyword evidence="3 4" id="KW-0067">ATP-binding</keyword>
<dbReference type="InterPro" id="IPR052032">
    <property type="entry name" value="ATP-dep_AA_Ligase"/>
</dbReference>
<dbReference type="PROSITE" id="PS50975">
    <property type="entry name" value="ATP_GRASP"/>
    <property type="match status" value="1"/>
</dbReference>
<keyword evidence="2 4" id="KW-0547">Nucleotide-binding</keyword>
<dbReference type="Proteomes" id="UP000050557">
    <property type="component" value="Unassembled WGS sequence"/>
</dbReference>
<dbReference type="Gene3D" id="3.40.50.20">
    <property type="match status" value="1"/>
</dbReference>
<dbReference type="EMBL" id="LJQM01000169">
    <property type="protein sequence ID" value="KPX43638.1"/>
    <property type="molecule type" value="Genomic_DNA"/>
</dbReference>
<accession>A0A0P9R835</accession>
<organism evidence="6 7">
    <name type="scientific">Pseudomonas syringae pv. helianthi</name>
    <dbReference type="NCBI Taxonomy" id="251654"/>
    <lineage>
        <taxon>Bacteria</taxon>
        <taxon>Pseudomonadati</taxon>
        <taxon>Pseudomonadota</taxon>
        <taxon>Gammaproteobacteria</taxon>
        <taxon>Pseudomonadales</taxon>
        <taxon>Pseudomonadaceae</taxon>
        <taxon>Pseudomonas</taxon>
    </lineage>
</organism>
<reference evidence="6 7" key="1">
    <citation type="submission" date="2015-09" db="EMBL/GenBank/DDBJ databases">
        <title>Genome announcement of multiple Pseudomonas syringae strains.</title>
        <authorList>
            <person name="Thakur S."/>
            <person name="Wang P.W."/>
            <person name="Gong Y."/>
            <person name="Weir B.S."/>
            <person name="Guttman D.S."/>
        </authorList>
    </citation>
    <scope>NUCLEOTIDE SEQUENCE [LARGE SCALE GENOMIC DNA]</scope>
    <source>
        <strain evidence="6 7">ICMP4531</strain>
    </source>
</reference>
<dbReference type="PANTHER" id="PTHR43585">
    <property type="entry name" value="FUMIPYRROLE BIOSYNTHESIS PROTEIN C"/>
    <property type="match status" value="1"/>
</dbReference>
<evidence type="ECO:0000256" key="3">
    <source>
        <dbReference type="ARBA" id="ARBA00022840"/>
    </source>
</evidence>
<dbReference type="GO" id="GO:0005524">
    <property type="term" value="F:ATP binding"/>
    <property type="evidence" value="ECO:0007669"/>
    <property type="project" value="UniProtKB-UniRule"/>
</dbReference>
<dbReference type="PANTHER" id="PTHR43585:SF2">
    <property type="entry name" value="ATP-GRASP ENZYME FSQD"/>
    <property type="match status" value="1"/>
</dbReference>
<evidence type="ECO:0000256" key="1">
    <source>
        <dbReference type="ARBA" id="ARBA00022598"/>
    </source>
</evidence>
<dbReference type="Gene3D" id="3.30.470.20">
    <property type="entry name" value="ATP-grasp fold, B domain"/>
    <property type="match status" value="1"/>
</dbReference>
<evidence type="ECO:0000259" key="5">
    <source>
        <dbReference type="PROSITE" id="PS50975"/>
    </source>
</evidence>
<gene>
    <name evidence="6" type="ORF">ALO68_01045</name>
</gene>
<proteinExistence type="predicted"/>
<dbReference type="SUPFAM" id="SSF56059">
    <property type="entry name" value="Glutathione synthetase ATP-binding domain-like"/>
    <property type="match status" value="1"/>
</dbReference>
<protein>
    <recommendedName>
        <fullName evidence="5">ATP-grasp domain-containing protein</fullName>
    </recommendedName>
</protein>
<dbReference type="InterPro" id="IPR013815">
    <property type="entry name" value="ATP_grasp_subdomain_1"/>
</dbReference>
<evidence type="ECO:0000256" key="4">
    <source>
        <dbReference type="PROSITE-ProRule" id="PRU00409"/>
    </source>
</evidence>
<name>A0A0P9R835_9PSED</name>
<dbReference type="GO" id="GO:0046872">
    <property type="term" value="F:metal ion binding"/>
    <property type="evidence" value="ECO:0007669"/>
    <property type="project" value="InterPro"/>
</dbReference>
<dbReference type="Gene3D" id="3.30.1490.20">
    <property type="entry name" value="ATP-grasp fold, A domain"/>
    <property type="match status" value="1"/>
</dbReference>
<dbReference type="AlphaFoldDB" id="A0A0P9R835"/>
<feature type="domain" description="ATP-grasp" evidence="5">
    <location>
        <begin position="131"/>
        <end position="333"/>
    </location>
</feature>
<dbReference type="PATRIC" id="fig|251654.3.peg.1321"/>
<dbReference type="Pfam" id="PF13535">
    <property type="entry name" value="ATP-grasp_4"/>
    <property type="match status" value="1"/>
</dbReference>
<dbReference type="GO" id="GO:0016874">
    <property type="term" value="F:ligase activity"/>
    <property type="evidence" value="ECO:0007669"/>
    <property type="project" value="UniProtKB-KW"/>
</dbReference>
<sequence length="433" mass="48215">MGSAQFKIRELGMDYVLMVDCTDVTSAIIIAANKRGVGVIFVRSELTRNHTSLTNEFFSENTVETYDIESPLDAKKIEDVMRRISKKYPISFVFTPLDDIVEPVAAAAKSANLKGTSHLGVANAKNKALARELLKAEKLTQCGYRTCRTLGELPAAVSFIGYPCIVKPVSGFAKYLTAHLETPQDLRKFMDEYVSTRNDIDCAFRTFISDEYTVEEYICGQMYSAEVAKNEHGFYPLMLTKRDRAKHNELLEIESTMAPRGHYPDESAIFEYCEKVVDCLKLDVGIFHIEVIVNEGGVDLVEVNPRFMGGALSTLFQKSTSLSAFDILLDTYLGKVVDIQTKSRLFSTSRRLAPMEKTIAQATVDAGYIKEHFPWVREHSIAIHKGQTILPMTGNDSSLGYIHIVAEHYSTALDQAKATINMISVATGIKLAN</sequence>
<dbReference type="InterPro" id="IPR011761">
    <property type="entry name" value="ATP-grasp"/>
</dbReference>
<keyword evidence="1" id="KW-0436">Ligase</keyword>
<evidence type="ECO:0000256" key="2">
    <source>
        <dbReference type="ARBA" id="ARBA00022741"/>
    </source>
</evidence>
<evidence type="ECO:0000313" key="6">
    <source>
        <dbReference type="EMBL" id="KPX43638.1"/>
    </source>
</evidence>
<evidence type="ECO:0000313" key="7">
    <source>
        <dbReference type="Proteomes" id="UP000050557"/>
    </source>
</evidence>